<dbReference type="GO" id="GO:0000049">
    <property type="term" value="F:tRNA binding"/>
    <property type="evidence" value="ECO:0007669"/>
    <property type="project" value="UniProtKB-UniRule"/>
</dbReference>
<dbReference type="GO" id="GO:0002940">
    <property type="term" value="P:tRNA N2-guanine methylation"/>
    <property type="evidence" value="ECO:0007669"/>
    <property type="project" value="TreeGrafter"/>
</dbReference>
<dbReference type="GeneID" id="89960252"/>
<dbReference type="RefSeq" id="XP_064696769.1">
    <property type="nucleotide sequence ID" value="XM_064835719.1"/>
</dbReference>
<evidence type="ECO:0000256" key="9">
    <source>
        <dbReference type="ARBA" id="ARBA00077143"/>
    </source>
</evidence>
<dbReference type="Gene3D" id="3.40.50.150">
    <property type="entry name" value="Vaccinia Virus protein VP39"/>
    <property type="match status" value="1"/>
</dbReference>
<keyword evidence="4 12" id="KW-0949">S-adenosyl-L-methionine</keyword>
<dbReference type="FunFam" id="3.30.56.70:FF:000001">
    <property type="entry name" value="tRNA (guanine(26)-N(2))-dimethyltransferase"/>
    <property type="match status" value="1"/>
</dbReference>
<keyword evidence="3 12" id="KW-0808">Transferase</keyword>
<feature type="region of interest" description="Disordered" evidence="13">
    <location>
        <begin position="736"/>
        <end position="761"/>
    </location>
</feature>
<evidence type="ECO:0000256" key="5">
    <source>
        <dbReference type="ARBA" id="ARBA00022694"/>
    </source>
</evidence>
<dbReference type="Gene3D" id="3.30.56.70">
    <property type="entry name" value="N2,N2-dimethylguanosine tRNA methyltransferase, C-terminal domain"/>
    <property type="match status" value="1"/>
</dbReference>
<dbReference type="PANTHER" id="PTHR10631">
    <property type="entry name" value="N 2 ,N 2 -DIMETHYLGUANOSINE TRNA METHYLTRANSFERASE"/>
    <property type="match status" value="1"/>
</dbReference>
<gene>
    <name evidence="14" type="primary">TRM1</name>
    <name evidence="14" type="ORF">LTR78_000935</name>
</gene>
<proteinExistence type="inferred from homology"/>
<evidence type="ECO:0000256" key="2">
    <source>
        <dbReference type="ARBA" id="ARBA00022603"/>
    </source>
</evidence>
<dbReference type="InterPro" id="IPR042296">
    <property type="entry name" value="tRNA_met_Trm1_C"/>
</dbReference>
<feature type="region of interest" description="Disordered" evidence="13">
    <location>
        <begin position="94"/>
        <end position="152"/>
    </location>
</feature>
<accession>A0AAE1C603</accession>
<organism evidence="14 15">
    <name type="scientific">Recurvomyces mirabilis</name>
    <dbReference type="NCBI Taxonomy" id="574656"/>
    <lineage>
        <taxon>Eukaryota</taxon>
        <taxon>Fungi</taxon>
        <taxon>Dikarya</taxon>
        <taxon>Ascomycota</taxon>
        <taxon>Pezizomycotina</taxon>
        <taxon>Dothideomycetes</taxon>
        <taxon>Dothideomycetidae</taxon>
        <taxon>Mycosphaerellales</taxon>
        <taxon>Teratosphaeriaceae</taxon>
        <taxon>Recurvomyces</taxon>
    </lineage>
</organism>
<dbReference type="PANTHER" id="PTHR10631:SF3">
    <property type="entry name" value="TRNA (GUANINE(26)-N(2))-DIMETHYLTRANSFERASE"/>
    <property type="match status" value="1"/>
</dbReference>
<feature type="compositionally biased region" description="Basic and acidic residues" evidence="13">
    <location>
        <begin position="94"/>
        <end position="106"/>
    </location>
</feature>
<dbReference type="AlphaFoldDB" id="A0AAE1C603"/>
<reference evidence="14" key="1">
    <citation type="submission" date="2023-07" db="EMBL/GenBank/DDBJ databases">
        <title>Black Yeasts Isolated from many extreme environments.</title>
        <authorList>
            <person name="Coleine C."/>
            <person name="Stajich J.E."/>
            <person name="Selbmann L."/>
        </authorList>
    </citation>
    <scope>NUCLEOTIDE SEQUENCE</scope>
    <source>
        <strain evidence="14">CCFEE 5485</strain>
    </source>
</reference>
<dbReference type="EC" id="2.1.1.216" evidence="7"/>
<comment type="caution">
    <text evidence="14">The sequence shown here is derived from an EMBL/GenBank/DDBJ whole genome shotgun (WGS) entry which is preliminary data.</text>
</comment>
<dbReference type="InterPro" id="IPR002905">
    <property type="entry name" value="Trm1"/>
</dbReference>
<dbReference type="FunFam" id="3.40.50.150:FF:000051">
    <property type="entry name" value="tRNA (guanine(26)-N(2))-dimethyltransferase"/>
    <property type="match status" value="1"/>
</dbReference>
<feature type="compositionally biased region" description="Polar residues" evidence="13">
    <location>
        <begin position="232"/>
        <end position="248"/>
    </location>
</feature>
<keyword evidence="2 12" id="KW-0489">Methyltransferase</keyword>
<evidence type="ECO:0000256" key="6">
    <source>
        <dbReference type="ARBA" id="ARBA00022884"/>
    </source>
</evidence>
<evidence type="ECO:0000256" key="11">
    <source>
        <dbReference type="ARBA" id="ARBA00083299"/>
    </source>
</evidence>
<evidence type="ECO:0000256" key="4">
    <source>
        <dbReference type="ARBA" id="ARBA00022691"/>
    </source>
</evidence>
<comment type="catalytic activity">
    <reaction evidence="8">
        <text>guanosine(26) in tRNA + 2 S-adenosyl-L-methionine = N(2)-dimethylguanosine(26) in tRNA + 2 S-adenosyl-L-homocysteine + 2 H(+)</text>
        <dbReference type="Rhea" id="RHEA:43140"/>
        <dbReference type="Rhea" id="RHEA-COMP:10359"/>
        <dbReference type="Rhea" id="RHEA-COMP:10360"/>
        <dbReference type="ChEBI" id="CHEBI:15378"/>
        <dbReference type="ChEBI" id="CHEBI:57856"/>
        <dbReference type="ChEBI" id="CHEBI:59789"/>
        <dbReference type="ChEBI" id="CHEBI:74269"/>
        <dbReference type="ChEBI" id="CHEBI:74513"/>
        <dbReference type="EC" id="2.1.1.216"/>
    </reaction>
</comment>
<keyword evidence="1 12" id="KW-0820">tRNA-binding</keyword>
<keyword evidence="6 12" id="KW-0694">RNA-binding</keyword>
<feature type="compositionally biased region" description="Basic and acidic residues" evidence="13">
    <location>
        <begin position="128"/>
        <end position="150"/>
    </location>
</feature>
<dbReference type="PROSITE" id="PS51626">
    <property type="entry name" value="SAM_MT_TRM1"/>
    <property type="match status" value="1"/>
</dbReference>
<evidence type="ECO:0000256" key="13">
    <source>
        <dbReference type="SAM" id="MobiDB-lite"/>
    </source>
</evidence>
<feature type="region of interest" description="Disordered" evidence="13">
    <location>
        <begin position="184"/>
        <end position="250"/>
    </location>
</feature>
<sequence>MAERQPVPISATPAAGQLVEHNGKTYDTIQEGRAFILIPPNTRTSMNPQAKAKPDDGSDIPQNVFYNPIQQFNRDLSVLAIKAFGEDLCEKRRVRHERDRGKITARKERKRSRKIDAVEKQVYGGSEVVEKAENHTEDHSEEHAEGHTEEQIDGAEAGESNGLGAEKTAAEDVADIDLLRAQQGTKRKAEDESDELSCGAASAKKQRTNGEAPGPVDLGKAMEGKGEDVSTEDNTTGEVPSANINGQHNHPPWKPRFRILDALSATGLRALRYASEIPFATGVTANDMDRGAVRSIKTNVEYNKLGGKITPNLANAMGHMYATAFPPTDSHGPNHINGRYDVIDLDPYGSAAPFIDSALQALNDGGMLCVTCTDSGVFASCGYCEKTFSLYGGMPIKGNHSHEGGLRLITNSVATAAAKYGLAIEPLLSLSIDFYVRIFIRVAKSPADVKFLAGKTMIVYDCDHGCGAWQTQMIGRNALQTGKAKNNSPTFNFKHGIEQGPSTDRLCEHCGSKMHIAGPMWAGPLHNAAFVEKLLGDAQEADPKVYQTKQRLEGMIDTARGELLVLPNAEIAWPVDSSKDGAKDTLPKTAPEVVDLHPFFFIPSALAKVVHCIAPPEAAIKGALRHAGYKATRSHCKPGSVKTDAPWFVIWEVMREWVRQKSPIKEGSLKEGQPGWKVMAAARKILPKDDEVDGETAKSSSPDVATEEAAELTGKSGEDPKTIEVVFDDALGRDKPGKRLVRYQQNPRENWGPMTRAKGSA</sequence>
<dbReference type="InterPro" id="IPR029063">
    <property type="entry name" value="SAM-dependent_MTases_sf"/>
</dbReference>
<evidence type="ECO:0000313" key="14">
    <source>
        <dbReference type="EMBL" id="KAK3679374.1"/>
    </source>
</evidence>
<dbReference type="GO" id="GO:0160104">
    <property type="term" value="F:tRNA (guanine(26)-N2)-dimethyltransferase activity"/>
    <property type="evidence" value="ECO:0007669"/>
    <property type="project" value="UniProtKB-EC"/>
</dbReference>
<protein>
    <recommendedName>
        <fullName evidence="7">tRNA (guanine(26)-N(2))-dimethyltransferase</fullName>
        <ecNumber evidence="7">2.1.1.216</ecNumber>
    </recommendedName>
    <alternativeName>
        <fullName evidence="10">tRNA 2,2-dimethylguanosine-26 methyltransferase</fullName>
    </alternativeName>
    <alternativeName>
        <fullName evidence="9">tRNA(guanine-26,N(2)-N(2)) methyltransferase</fullName>
    </alternativeName>
    <alternativeName>
        <fullName evidence="11">tRNA(m(2,2)G26)dimethyltransferase</fullName>
    </alternativeName>
</protein>
<evidence type="ECO:0000256" key="10">
    <source>
        <dbReference type="ARBA" id="ARBA00082896"/>
    </source>
</evidence>
<evidence type="ECO:0000256" key="8">
    <source>
        <dbReference type="ARBA" id="ARBA00051897"/>
    </source>
</evidence>
<dbReference type="GO" id="GO:0005634">
    <property type="term" value="C:nucleus"/>
    <property type="evidence" value="ECO:0007669"/>
    <property type="project" value="TreeGrafter"/>
</dbReference>
<dbReference type="Pfam" id="PF02005">
    <property type="entry name" value="TRM"/>
    <property type="match status" value="2"/>
</dbReference>
<dbReference type="NCBIfam" id="TIGR00308">
    <property type="entry name" value="TRM1"/>
    <property type="match status" value="1"/>
</dbReference>
<keyword evidence="15" id="KW-1185">Reference proteome</keyword>
<evidence type="ECO:0000256" key="12">
    <source>
        <dbReference type="PROSITE-ProRule" id="PRU00958"/>
    </source>
</evidence>
<evidence type="ECO:0000256" key="7">
    <source>
        <dbReference type="ARBA" id="ARBA00039099"/>
    </source>
</evidence>
<evidence type="ECO:0000256" key="1">
    <source>
        <dbReference type="ARBA" id="ARBA00022555"/>
    </source>
</evidence>
<dbReference type="SUPFAM" id="SSF53335">
    <property type="entry name" value="S-adenosyl-L-methionine-dependent methyltransferases"/>
    <property type="match status" value="1"/>
</dbReference>
<evidence type="ECO:0000256" key="3">
    <source>
        <dbReference type="ARBA" id="ARBA00022679"/>
    </source>
</evidence>
<feature type="region of interest" description="Disordered" evidence="13">
    <location>
        <begin position="687"/>
        <end position="721"/>
    </location>
</feature>
<dbReference type="Proteomes" id="UP001274830">
    <property type="component" value="Unassembled WGS sequence"/>
</dbReference>
<dbReference type="EMBL" id="JAUTXT010000002">
    <property type="protein sequence ID" value="KAK3679374.1"/>
    <property type="molecule type" value="Genomic_DNA"/>
</dbReference>
<comment type="similarity">
    <text evidence="12">Belongs to the class I-like SAM-binding methyltransferase superfamily. Trm1 family.</text>
</comment>
<name>A0AAE1C603_9PEZI</name>
<keyword evidence="5 12" id="KW-0819">tRNA processing</keyword>
<evidence type="ECO:0000313" key="15">
    <source>
        <dbReference type="Proteomes" id="UP001274830"/>
    </source>
</evidence>